<dbReference type="GO" id="GO:0009263">
    <property type="term" value="P:deoxyribonucleotide biosynthetic process"/>
    <property type="evidence" value="ECO:0007669"/>
    <property type="project" value="UniProtKB-KW"/>
</dbReference>
<accession>A0A1G2MD70</accession>
<dbReference type="Pfam" id="PF02867">
    <property type="entry name" value="Ribonuc_red_lgC"/>
    <property type="match status" value="1"/>
</dbReference>
<evidence type="ECO:0000313" key="12">
    <source>
        <dbReference type="EMBL" id="OHA21818.1"/>
    </source>
</evidence>
<dbReference type="Gene3D" id="3.20.70.20">
    <property type="match status" value="1"/>
</dbReference>
<dbReference type="Pfam" id="PF03477">
    <property type="entry name" value="ATP-cone"/>
    <property type="match status" value="1"/>
</dbReference>
<comment type="similarity">
    <text evidence="1 10">Belongs to the ribonucleoside diphosphate reductase large chain family.</text>
</comment>
<keyword evidence="6 10" id="KW-0560">Oxidoreductase</keyword>
<evidence type="ECO:0000259" key="11">
    <source>
        <dbReference type="PROSITE" id="PS51161"/>
    </source>
</evidence>
<dbReference type="GO" id="GO:0005971">
    <property type="term" value="C:ribonucleoside-diphosphate reductase complex"/>
    <property type="evidence" value="ECO:0007669"/>
    <property type="project" value="TreeGrafter"/>
</dbReference>
<sequence>MEIYITKRDGTREPFNADRINRSIERACRGLSDPISMVTQIATETKLTLYDGITTEEMDQATINAAVQNVKEDIEYDKVATRLLLKTVYRRVVGDFENSEETLDKMHRDGFLRYIREGVAEGLLDARMSEKYDLEKLRDAIDIERDELFQYAGLSSLLNRYAVKDKEQEPRETPQYFFMRIAMGLAYNEKHPTEWAKKFYDKMSRLEYIAGGSTNIHAGTPRPALSNCFLLEIHDDIEHIAKSVADVIKLSKASGGIGASITKLRAAGSPLSSNNTTSSGPTPFAKIIDTAIRAVQRGGKKKGALCFYMENWHYDFPEFLDWKHNAGDDYLRMRTANTAVFLSDEFMRRVAGGADWYLFDPKETPDLNELYGDRFVKRYNEYVGMAQAGKLRIFRKVPAREQFRQILVSLQTTSHPWLTWKDAINLRALNNNTGTIHMSNLCTEITLPQDKDHIAVCNLASINLAAHVHNKEVHWGKLDSSVRFAVRQLDNLIDINVLPVKEAESSDRENRAIGLGVMGFTDTLEKLGMAYDSEHAADFADRIFEFISYMAIDESANLAEERGSYSHFQGSGWSRGKVPQDTLARLERDRGTPLTVMKESRHRGLNWDVLREKVKKGMRNATLMAVAPNANIGLVAGTTPGIDPRFAQVFSRNKISGKYLDINHNLVLDLKNMGLWEKVRDEIIEAQGDIEHISDIPEHIKRIYKTSFTTSPFAFIEVAARAQKWVDQALSRNMYLETRDIDETMKIYQTAWEKGVKTTYYLHMKPRHTAEQSTTHVNKAQKMGKLGFAAAFRRAPVPTAFGGISKLQPPLLTPLTPTPAKAEPVMVKAETPSPIQSVQVEVKETVMASVNAEASKQAGFASVSDTPSVRKQITVEEVLAMGANAGPEDPQDGLICDSCQ</sequence>
<dbReference type="Pfam" id="PF00317">
    <property type="entry name" value="Ribonuc_red_lgN"/>
    <property type="match status" value="1"/>
</dbReference>
<dbReference type="InterPro" id="IPR000788">
    <property type="entry name" value="RNR_lg_C"/>
</dbReference>
<dbReference type="GO" id="GO:0005524">
    <property type="term" value="F:ATP binding"/>
    <property type="evidence" value="ECO:0007669"/>
    <property type="project" value="UniProtKB-UniRule"/>
</dbReference>
<keyword evidence="5 9" id="KW-0067">ATP-binding</keyword>
<comment type="catalytic activity">
    <reaction evidence="8 10">
        <text>a 2'-deoxyribonucleoside 5'-diphosphate + [thioredoxin]-disulfide + H2O = a ribonucleoside 5'-diphosphate + [thioredoxin]-dithiol</text>
        <dbReference type="Rhea" id="RHEA:23252"/>
        <dbReference type="Rhea" id="RHEA-COMP:10698"/>
        <dbReference type="Rhea" id="RHEA-COMP:10700"/>
        <dbReference type="ChEBI" id="CHEBI:15377"/>
        <dbReference type="ChEBI" id="CHEBI:29950"/>
        <dbReference type="ChEBI" id="CHEBI:50058"/>
        <dbReference type="ChEBI" id="CHEBI:57930"/>
        <dbReference type="ChEBI" id="CHEBI:73316"/>
        <dbReference type="EC" id="1.17.4.1"/>
    </reaction>
</comment>
<name>A0A1G2MD70_9BACT</name>
<organism evidence="12 13">
    <name type="scientific">Candidatus Taylorbacteria bacterium RIFCSPHIGHO2_01_FULL_51_15</name>
    <dbReference type="NCBI Taxonomy" id="1802304"/>
    <lineage>
        <taxon>Bacteria</taxon>
        <taxon>Candidatus Tayloriibacteriota</taxon>
    </lineage>
</organism>
<keyword evidence="4 9" id="KW-0547">Nucleotide-binding</keyword>
<evidence type="ECO:0000256" key="9">
    <source>
        <dbReference type="PROSITE-ProRule" id="PRU00492"/>
    </source>
</evidence>
<evidence type="ECO:0000256" key="5">
    <source>
        <dbReference type="ARBA" id="ARBA00022840"/>
    </source>
</evidence>
<protein>
    <recommendedName>
        <fullName evidence="2 10">Ribonucleoside-diphosphate reductase</fullName>
        <ecNumber evidence="2 10">1.17.4.1</ecNumber>
    </recommendedName>
</protein>
<evidence type="ECO:0000256" key="1">
    <source>
        <dbReference type="ARBA" id="ARBA00010406"/>
    </source>
</evidence>
<dbReference type="PROSITE" id="PS00089">
    <property type="entry name" value="RIBORED_LARGE"/>
    <property type="match status" value="1"/>
</dbReference>
<feature type="domain" description="ATP-cone" evidence="11">
    <location>
        <begin position="3"/>
        <end position="94"/>
    </location>
</feature>
<evidence type="ECO:0000256" key="3">
    <source>
        <dbReference type="ARBA" id="ARBA00022533"/>
    </source>
</evidence>
<dbReference type="PANTHER" id="PTHR11573:SF6">
    <property type="entry name" value="RIBONUCLEOSIDE-DIPHOSPHATE REDUCTASE LARGE SUBUNIT"/>
    <property type="match status" value="1"/>
</dbReference>
<dbReference type="InterPro" id="IPR013346">
    <property type="entry name" value="NrdE_NrdA_C"/>
</dbReference>
<proteinExistence type="inferred from homology"/>
<dbReference type="PRINTS" id="PR01183">
    <property type="entry name" value="RIBORDTASEM1"/>
</dbReference>
<dbReference type="GO" id="GO:0004748">
    <property type="term" value="F:ribonucleoside-diphosphate reductase activity, thioredoxin disulfide as acceptor"/>
    <property type="evidence" value="ECO:0007669"/>
    <property type="project" value="UniProtKB-EC"/>
</dbReference>
<dbReference type="EMBL" id="MHRI01000003">
    <property type="protein sequence ID" value="OHA21818.1"/>
    <property type="molecule type" value="Genomic_DNA"/>
</dbReference>
<comment type="caution">
    <text evidence="12">The sequence shown here is derived from an EMBL/GenBank/DDBJ whole genome shotgun (WGS) entry which is preliminary data.</text>
</comment>
<dbReference type="UniPathway" id="UPA00326"/>
<dbReference type="NCBIfam" id="TIGR02506">
    <property type="entry name" value="NrdE_NrdA"/>
    <property type="match status" value="1"/>
</dbReference>
<dbReference type="AlphaFoldDB" id="A0A1G2MD70"/>
<dbReference type="InterPro" id="IPR008926">
    <property type="entry name" value="RNR_R1-su_N"/>
</dbReference>
<dbReference type="PANTHER" id="PTHR11573">
    <property type="entry name" value="RIBONUCLEOSIDE-DIPHOSPHATE REDUCTASE LARGE CHAIN"/>
    <property type="match status" value="1"/>
</dbReference>
<comment type="function">
    <text evidence="10">Provides the precursors necessary for DNA synthesis. Catalyzes the biosynthesis of deoxyribonucleotides from the corresponding ribonucleotides.</text>
</comment>
<dbReference type="EC" id="1.17.4.1" evidence="2 10"/>
<evidence type="ECO:0000256" key="2">
    <source>
        <dbReference type="ARBA" id="ARBA00012274"/>
    </source>
</evidence>
<dbReference type="InterPro" id="IPR039718">
    <property type="entry name" value="Rrm1"/>
</dbReference>
<dbReference type="InterPro" id="IPR005144">
    <property type="entry name" value="ATP-cone_dom"/>
</dbReference>
<dbReference type="InterPro" id="IPR013509">
    <property type="entry name" value="RNR_lsu_N"/>
</dbReference>
<evidence type="ECO:0000256" key="6">
    <source>
        <dbReference type="ARBA" id="ARBA00023002"/>
    </source>
</evidence>
<reference evidence="12 13" key="1">
    <citation type="journal article" date="2016" name="Nat. Commun.">
        <title>Thousands of microbial genomes shed light on interconnected biogeochemical processes in an aquifer system.</title>
        <authorList>
            <person name="Anantharaman K."/>
            <person name="Brown C.T."/>
            <person name="Hug L.A."/>
            <person name="Sharon I."/>
            <person name="Castelle C.J."/>
            <person name="Probst A.J."/>
            <person name="Thomas B.C."/>
            <person name="Singh A."/>
            <person name="Wilkins M.J."/>
            <person name="Karaoz U."/>
            <person name="Brodie E.L."/>
            <person name="Williams K.H."/>
            <person name="Hubbard S.S."/>
            <person name="Banfield J.F."/>
        </authorList>
    </citation>
    <scope>NUCLEOTIDE SEQUENCE [LARGE SCALE GENOMIC DNA]</scope>
</reference>
<evidence type="ECO:0000256" key="8">
    <source>
        <dbReference type="ARBA" id="ARBA00047754"/>
    </source>
</evidence>
<dbReference type="PROSITE" id="PS51161">
    <property type="entry name" value="ATP_CONE"/>
    <property type="match status" value="1"/>
</dbReference>
<dbReference type="SUPFAM" id="SSF51998">
    <property type="entry name" value="PFL-like glycyl radical enzymes"/>
    <property type="match status" value="1"/>
</dbReference>
<keyword evidence="7 10" id="KW-0215">Deoxyribonucleotide synthesis</keyword>
<keyword evidence="3" id="KW-0021">Allosteric enzyme</keyword>
<gene>
    <name evidence="12" type="ORF">A2849_02705</name>
</gene>
<evidence type="ECO:0000256" key="4">
    <source>
        <dbReference type="ARBA" id="ARBA00022741"/>
    </source>
</evidence>
<dbReference type="SUPFAM" id="SSF48168">
    <property type="entry name" value="R1 subunit of ribonucleotide reductase, N-terminal domain"/>
    <property type="match status" value="1"/>
</dbReference>
<dbReference type="Proteomes" id="UP000178121">
    <property type="component" value="Unassembled WGS sequence"/>
</dbReference>
<evidence type="ECO:0000256" key="10">
    <source>
        <dbReference type="RuleBase" id="RU003410"/>
    </source>
</evidence>
<dbReference type="NCBIfam" id="NF005101">
    <property type="entry name" value="PRK06539.1"/>
    <property type="match status" value="1"/>
</dbReference>
<evidence type="ECO:0000256" key="7">
    <source>
        <dbReference type="ARBA" id="ARBA00023116"/>
    </source>
</evidence>
<evidence type="ECO:0000313" key="13">
    <source>
        <dbReference type="Proteomes" id="UP000178121"/>
    </source>
</evidence>